<gene>
    <name evidence="2" type="ORF">GO493_25065</name>
</gene>
<reference evidence="2 3" key="1">
    <citation type="submission" date="2019-12" db="EMBL/GenBank/DDBJ databases">
        <title>Chitinophaga sp. strain ysch24 (GDMCC 1.1355), whole genome shotgun sequence.</title>
        <authorList>
            <person name="Zhang X."/>
        </authorList>
    </citation>
    <scope>NUCLEOTIDE SEQUENCE [LARGE SCALE GENOMIC DNA]</scope>
    <source>
        <strain evidence="3">ysch24</strain>
    </source>
</reference>
<comment type="caution">
    <text evidence="2">The sequence shown here is derived from an EMBL/GenBank/DDBJ whole genome shotgun (WGS) entry which is preliminary data.</text>
</comment>
<dbReference type="RefSeq" id="WP_157308980.1">
    <property type="nucleotide sequence ID" value="NZ_WRXN01000014.1"/>
</dbReference>
<feature type="compositionally biased region" description="Acidic residues" evidence="1">
    <location>
        <begin position="231"/>
        <end position="243"/>
    </location>
</feature>
<sequence length="436" mass="48518">MRRIVLPILCAVFITLFLVACQKESNKEDLQSSENSISVADAKKFFEAEVLPITARIKNAVHKQVDWNKAYSQIAGKQLVVIPVDFDKPFYASRDNGKTKFDMRRNTFLVFYRDSLQKIHAEVVYKQPENITTAKKTFSGSILIESWSGELLKSFKYVDGKRYKGDAVRLASGDYMAADYGSLTYCWITNYYYCVYYNGQQLSCTNSYAIQTCIDLTGSAENPGGGPPDGPDTEDNADPEYEGVGENNWVEFRDITNGVNTPCFSEVVDSISKGHLQAAISLILLQTFNQTDLINISFIDSHYGSTQTDATTNVSSSNGMANYLVDLNIDALQNASKEYIAATIFHEILHAYFATKNIDPVLEHDEMALYYRDQIATAVRSLYPSISENDANALAYGGLQHTYTWSELVRTNPSAANSIVSINQAYKNGTSGVSCN</sequence>
<accession>A0A7K1UAZ9</accession>
<organism evidence="2 3">
    <name type="scientific">Chitinophaga tropicalis</name>
    <dbReference type="NCBI Taxonomy" id="2683588"/>
    <lineage>
        <taxon>Bacteria</taxon>
        <taxon>Pseudomonadati</taxon>
        <taxon>Bacteroidota</taxon>
        <taxon>Chitinophagia</taxon>
        <taxon>Chitinophagales</taxon>
        <taxon>Chitinophagaceae</taxon>
        <taxon>Chitinophaga</taxon>
    </lineage>
</organism>
<name>A0A7K1UAZ9_9BACT</name>
<evidence type="ECO:0000313" key="2">
    <source>
        <dbReference type="EMBL" id="MVT11557.1"/>
    </source>
</evidence>
<keyword evidence="3" id="KW-1185">Reference proteome</keyword>
<dbReference type="PROSITE" id="PS51257">
    <property type="entry name" value="PROKAR_LIPOPROTEIN"/>
    <property type="match status" value="1"/>
</dbReference>
<proteinExistence type="predicted"/>
<dbReference type="Proteomes" id="UP000461730">
    <property type="component" value="Unassembled WGS sequence"/>
</dbReference>
<protein>
    <submittedName>
        <fullName evidence="2">Uncharacterized protein</fullName>
    </submittedName>
</protein>
<evidence type="ECO:0000313" key="3">
    <source>
        <dbReference type="Proteomes" id="UP000461730"/>
    </source>
</evidence>
<dbReference type="EMBL" id="WRXN01000014">
    <property type="protein sequence ID" value="MVT11557.1"/>
    <property type="molecule type" value="Genomic_DNA"/>
</dbReference>
<evidence type="ECO:0000256" key="1">
    <source>
        <dbReference type="SAM" id="MobiDB-lite"/>
    </source>
</evidence>
<dbReference type="AlphaFoldDB" id="A0A7K1UAZ9"/>
<feature type="region of interest" description="Disordered" evidence="1">
    <location>
        <begin position="219"/>
        <end position="243"/>
    </location>
</feature>